<dbReference type="InterPro" id="IPR008217">
    <property type="entry name" value="Ccc1_fam"/>
</dbReference>
<accession>A0A6J6M549</accession>
<evidence type="ECO:0000313" key="8">
    <source>
        <dbReference type="EMBL" id="CAB4762614.1"/>
    </source>
</evidence>
<dbReference type="CDD" id="cd02432">
    <property type="entry name" value="Nodulin-21_like_1"/>
    <property type="match status" value="1"/>
</dbReference>
<dbReference type="GO" id="GO:0005384">
    <property type="term" value="F:manganese ion transmembrane transporter activity"/>
    <property type="evidence" value="ECO:0007669"/>
    <property type="project" value="InterPro"/>
</dbReference>
<dbReference type="GO" id="GO:0030026">
    <property type="term" value="P:intracellular manganese ion homeostasis"/>
    <property type="evidence" value="ECO:0007669"/>
    <property type="project" value="InterPro"/>
</dbReference>
<feature type="transmembrane region" description="Helical" evidence="5">
    <location>
        <begin position="174"/>
        <end position="192"/>
    </location>
</feature>
<feature type="transmembrane region" description="Helical" evidence="5">
    <location>
        <begin position="45"/>
        <end position="63"/>
    </location>
</feature>
<feature type="transmembrane region" description="Helical" evidence="5">
    <location>
        <begin position="146"/>
        <end position="168"/>
    </location>
</feature>
<evidence type="ECO:0000313" key="7">
    <source>
        <dbReference type="EMBL" id="CAB4669096.1"/>
    </source>
</evidence>
<dbReference type="EMBL" id="CAEZZL010000052">
    <property type="protein sequence ID" value="CAB4762614.1"/>
    <property type="molecule type" value="Genomic_DNA"/>
</dbReference>
<feature type="transmembrane region" description="Helical" evidence="5">
    <location>
        <begin position="204"/>
        <end position="225"/>
    </location>
</feature>
<reference evidence="7" key="1">
    <citation type="submission" date="2020-05" db="EMBL/GenBank/DDBJ databases">
        <authorList>
            <person name="Chiriac C."/>
            <person name="Salcher M."/>
            <person name="Ghai R."/>
            <person name="Kavagutti S V."/>
        </authorList>
    </citation>
    <scope>NUCLEOTIDE SEQUENCE</scope>
</reference>
<name>A0A6J6M549_9ZZZZ</name>
<evidence type="ECO:0000256" key="4">
    <source>
        <dbReference type="ARBA" id="ARBA00023136"/>
    </source>
</evidence>
<sequence>MAHLERHASHRIGLLRAMVLGANDGIISTACLVLGVAAAESSRSAILTAGMAGLVAGAVSMALGEYVSVSSQRDSEQADIAKEKWELETMPEHELDELTMIYANKGLPHAMAREVAEELTKNNALATHLAEELGITGATLANPLEAAVGSAGAFTLGAAIPLITIAIGSAASRMALTLGVVTLSLVGLGYASARFGKASLGKPIFRVVIGGLVAMGITMAVGKIFGAAVA</sequence>
<dbReference type="PANTHER" id="PTHR31851">
    <property type="entry name" value="FE(2+)/MN(2+) TRANSPORTER PCL1"/>
    <property type="match status" value="1"/>
</dbReference>
<evidence type="ECO:0000256" key="5">
    <source>
        <dbReference type="SAM" id="Phobius"/>
    </source>
</evidence>
<dbReference type="Pfam" id="PF01988">
    <property type="entry name" value="VIT1"/>
    <property type="match status" value="1"/>
</dbReference>
<dbReference type="AlphaFoldDB" id="A0A6J6M549"/>
<dbReference type="GO" id="GO:0012505">
    <property type="term" value="C:endomembrane system"/>
    <property type="evidence" value="ECO:0007669"/>
    <property type="project" value="UniProtKB-SubCell"/>
</dbReference>
<organism evidence="7">
    <name type="scientific">freshwater metagenome</name>
    <dbReference type="NCBI Taxonomy" id="449393"/>
    <lineage>
        <taxon>unclassified sequences</taxon>
        <taxon>metagenomes</taxon>
        <taxon>ecological metagenomes</taxon>
    </lineage>
</organism>
<proteinExistence type="predicted"/>
<dbReference type="EMBL" id="CAETWZ010000112">
    <property type="protein sequence ID" value="CAB4368255.1"/>
    <property type="molecule type" value="Genomic_DNA"/>
</dbReference>
<comment type="subcellular location">
    <subcellularLocation>
        <location evidence="1">Endomembrane system</location>
        <topology evidence="1">Multi-pass membrane protein</topology>
    </subcellularLocation>
</comment>
<evidence type="ECO:0000256" key="2">
    <source>
        <dbReference type="ARBA" id="ARBA00022692"/>
    </source>
</evidence>
<feature type="transmembrane region" description="Helical" evidence="5">
    <location>
        <begin position="12"/>
        <end position="39"/>
    </location>
</feature>
<keyword evidence="2 5" id="KW-0812">Transmembrane</keyword>
<protein>
    <submittedName>
        <fullName evidence="7">Unannotated protein</fullName>
    </submittedName>
</protein>
<evidence type="ECO:0000313" key="6">
    <source>
        <dbReference type="EMBL" id="CAB4368255.1"/>
    </source>
</evidence>
<dbReference type="EMBL" id="CAEZXA010000022">
    <property type="protein sequence ID" value="CAB4669096.1"/>
    <property type="molecule type" value="Genomic_DNA"/>
</dbReference>
<gene>
    <name evidence="7" type="ORF">UFOPK2334_00415</name>
    <name evidence="8" type="ORF">UFOPK2870_00760</name>
    <name evidence="6" type="ORF">UFOPK4179_01053</name>
</gene>
<evidence type="ECO:0000256" key="1">
    <source>
        <dbReference type="ARBA" id="ARBA00004127"/>
    </source>
</evidence>
<evidence type="ECO:0000256" key="3">
    <source>
        <dbReference type="ARBA" id="ARBA00022989"/>
    </source>
</evidence>
<keyword evidence="3 5" id="KW-1133">Transmembrane helix</keyword>
<keyword evidence="4 5" id="KW-0472">Membrane</keyword>